<evidence type="ECO:0000259" key="7">
    <source>
        <dbReference type="Pfam" id="PF17827"/>
    </source>
</evidence>
<dbReference type="NCBIfam" id="TIGR03534">
    <property type="entry name" value="RF_mod_PrmC"/>
    <property type="match status" value="1"/>
</dbReference>
<keyword evidence="2 5" id="KW-0808">Transferase</keyword>
<dbReference type="InterPro" id="IPR019874">
    <property type="entry name" value="RF_methyltr_PrmC"/>
</dbReference>
<gene>
    <name evidence="5 8" type="primary">prmC</name>
    <name evidence="8" type="ORF">PSDVSF_06530</name>
</gene>
<dbReference type="HAMAP" id="MF_02126">
    <property type="entry name" value="RF_methyltr_PrmC"/>
    <property type="match status" value="1"/>
</dbReference>
<comment type="function">
    <text evidence="5">Methylates the class 1 translation termination release factors RF1/PrfA and RF2/PrfB on the glutamine residue of the universally conserved GGQ motif.</text>
</comment>
<dbReference type="CDD" id="cd02440">
    <property type="entry name" value="AdoMet_MTases"/>
    <property type="match status" value="1"/>
</dbReference>
<dbReference type="PROSITE" id="PS00092">
    <property type="entry name" value="N6_MTASE"/>
    <property type="match status" value="1"/>
</dbReference>
<accession>A0ABM7P3S1</accession>
<feature type="binding site" evidence="5">
    <location>
        <position position="188"/>
    </location>
    <ligand>
        <name>S-adenosyl-L-methionine</name>
        <dbReference type="ChEBI" id="CHEBI:59789"/>
    </ligand>
</feature>
<dbReference type="PANTHER" id="PTHR18895:SF74">
    <property type="entry name" value="MTRF1L RELEASE FACTOR GLUTAMINE METHYLTRANSFERASE"/>
    <property type="match status" value="1"/>
</dbReference>
<dbReference type="Pfam" id="PF05175">
    <property type="entry name" value="MTS"/>
    <property type="match status" value="1"/>
</dbReference>
<evidence type="ECO:0000256" key="1">
    <source>
        <dbReference type="ARBA" id="ARBA00022603"/>
    </source>
</evidence>
<proteinExistence type="inferred from homology"/>
<dbReference type="Proteomes" id="UP001053296">
    <property type="component" value="Chromosome"/>
</dbReference>
<feature type="domain" description="Release factor glutamine methyltransferase N-terminal" evidence="7">
    <location>
        <begin position="15"/>
        <end position="75"/>
    </location>
</feature>
<protein>
    <recommendedName>
        <fullName evidence="5">Release factor glutamine methyltransferase</fullName>
        <shortName evidence="5">RF MTase</shortName>
        <ecNumber evidence="5">2.1.1.297</ecNumber>
    </recommendedName>
    <alternativeName>
        <fullName evidence="5">N5-glutamine methyltransferase PrmC</fullName>
    </alternativeName>
    <alternativeName>
        <fullName evidence="5">Protein-(glutamine-N5) MTase PrmC</fullName>
    </alternativeName>
    <alternativeName>
        <fullName evidence="5">Protein-glutamine N-methyltransferase PrmC</fullName>
    </alternativeName>
</protein>
<evidence type="ECO:0000256" key="5">
    <source>
        <dbReference type="HAMAP-Rule" id="MF_02126"/>
    </source>
</evidence>
<dbReference type="GO" id="GO:0032259">
    <property type="term" value="P:methylation"/>
    <property type="evidence" value="ECO:0007669"/>
    <property type="project" value="UniProtKB-KW"/>
</dbReference>
<feature type="binding site" evidence="5">
    <location>
        <begin position="188"/>
        <end position="191"/>
    </location>
    <ligand>
        <name>substrate</name>
    </ligand>
</feature>
<evidence type="ECO:0000256" key="2">
    <source>
        <dbReference type="ARBA" id="ARBA00022679"/>
    </source>
</evidence>
<evidence type="ECO:0000259" key="6">
    <source>
        <dbReference type="Pfam" id="PF05175"/>
    </source>
</evidence>
<dbReference type="InterPro" id="IPR050320">
    <property type="entry name" value="N5-glutamine_MTase"/>
</dbReference>
<dbReference type="InterPro" id="IPR002052">
    <property type="entry name" value="DNA_methylase_N6_adenine_CS"/>
</dbReference>
<keyword evidence="3 5" id="KW-0949">S-adenosyl-L-methionine</keyword>
<comment type="similarity">
    <text evidence="5">Belongs to the protein N5-glutamine methyltransferase family. PrmC subfamily.</text>
</comment>
<dbReference type="GO" id="GO:0008168">
    <property type="term" value="F:methyltransferase activity"/>
    <property type="evidence" value="ECO:0007669"/>
    <property type="project" value="UniProtKB-KW"/>
</dbReference>
<evidence type="ECO:0000313" key="8">
    <source>
        <dbReference type="EMBL" id="BCS87411.1"/>
    </source>
</evidence>
<dbReference type="SUPFAM" id="SSF53335">
    <property type="entry name" value="S-adenosyl-L-methionine-dependent methyltransferases"/>
    <property type="match status" value="1"/>
</dbReference>
<evidence type="ECO:0000256" key="4">
    <source>
        <dbReference type="ARBA" id="ARBA00048391"/>
    </source>
</evidence>
<feature type="binding site" evidence="5">
    <location>
        <position position="143"/>
    </location>
    <ligand>
        <name>S-adenosyl-L-methionine</name>
        <dbReference type="ChEBI" id="CHEBI:59789"/>
    </ligand>
</feature>
<feature type="binding site" evidence="5">
    <location>
        <position position="172"/>
    </location>
    <ligand>
        <name>S-adenosyl-L-methionine</name>
        <dbReference type="ChEBI" id="CHEBI:59789"/>
    </ligand>
</feature>
<dbReference type="RefSeq" id="WP_229593655.1">
    <property type="nucleotide sequence ID" value="NZ_AP024485.1"/>
</dbReference>
<feature type="binding site" evidence="5">
    <location>
        <begin position="120"/>
        <end position="124"/>
    </location>
    <ligand>
        <name>S-adenosyl-L-methionine</name>
        <dbReference type="ChEBI" id="CHEBI:59789"/>
    </ligand>
</feature>
<evidence type="ECO:0000313" key="9">
    <source>
        <dbReference type="Proteomes" id="UP001053296"/>
    </source>
</evidence>
<comment type="catalytic activity">
    <reaction evidence="4 5">
        <text>L-glutaminyl-[peptide chain release factor] + S-adenosyl-L-methionine = N(5)-methyl-L-glutaminyl-[peptide chain release factor] + S-adenosyl-L-homocysteine + H(+)</text>
        <dbReference type="Rhea" id="RHEA:42896"/>
        <dbReference type="Rhea" id="RHEA-COMP:10271"/>
        <dbReference type="Rhea" id="RHEA-COMP:10272"/>
        <dbReference type="ChEBI" id="CHEBI:15378"/>
        <dbReference type="ChEBI" id="CHEBI:30011"/>
        <dbReference type="ChEBI" id="CHEBI:57856"/>
        <dbReference type="ChEBI" id="CHEBI:59789"/>
        <dbReference type="ChEBI" id="CHEBI:61891"/>
        <dbReference type="EC" id="2.1.1.297"/>
    </reaction>
</comment>
<keyword evidence="9" id="KW-1185">Reference proteome</keyword>
<evidence type="ECO:0000256" key="3">
    <source>
        <dbReference type="ARBA" id="ARBA00022691"/>
    </source>
</evidence>
<dbReference type="InterPro" id="IPR007848">
    <property type="entry name" value="Small_mtfrase_dom"/>
</dbReference>
<dbReference type="EMBL" id="AP024485">
    <property type="protein sequence ID" value="BCS87411.1"/>
    <property type="molecule type" value="Genomic_DNA"/>
</dbReference>
<dbReference type="Pfam" id="PF17827">
    <property type="entry name" value="PrmC_N"/>
    <property type="match status" value="1"/>
</dbReference>
<name>A0ABM7P3S1_9BACT</name>
<dbReference type="InterPro" id="IPR004556">
    <property type="entry name" value="HemK-like"/>
</dbReference>
<keyword evidence="1 5" id="KW-0489">Methyltransferase</keyword>
<dbReference type="EC" id="2.1.1.297" evidence="5"/>
<dbReference type="InterPro" id="IPR040758">
    <property type="entry name" value="PrmC_N"/>
</dbReference>
<dbReference type="Gene3D" id="3.40.50.150">
    <property type="entry name" value="Vaccinia Virus protein VP39"/>
    <property type="match status" value="1"/>
</dbReference>
<dbReference type="InterPro" id="IPR029063">
    <property type="entry name" value="SAM-dependent_MTases_sf"/>
</dbReference>
<sequence>MSFTVQNYLVESEARLAGVDSPRLSAELLAAHVLGCSRLALVVDRNRVFSDTERAEIELLLKRREAGEPIAYILGEKEFYGLDFQVGPGVLIPRPETEHIIEEVEQLHSKDKDLHFADLGTGSGILAVTISHLFPQASCVAVDICQDALKIASENARMHGVEDRVECMEGDFTKRLFTGESFDFIVSNPPYVSQVEFEEASHEVTAFEPTGALVSGPEGLDHVRQMLPEVVHALRPGGHFFMEIGYKQGDAVKKIISQHFPQFEDVKVIPDLAGLDRVVFAQKV</sequence>
<dbReference type="Gene3D" id="1.10.8.10">
    <property type="entry name" value="DNA helicase RuvA subunit, C-terminal domain"/>
    <property type="match status" value="1"/>
</dbReference>
<organism evidence="8 9">
    <name type="scientific">Pseudodesulfovibrio sediminis</name>
    <dbReference type="NCBI Taxonomy" id="2810563"/>
    <lineage>
        <taxon>Bacteria</taxon>
        <taxon>Pseudomonadati</taxon>
        <taxon>Thermodesulfobacteriota</taxon>
        <taxon>Desulfovibrionia</taxon>
        <taxon>Desulfovibrionales</taxon>
        <taxon>Desulfovibrionaceae</taxon>
    </lineage>
</organism>
<reference evidence="8" key="1">
    <citation type="journal article" date="2022" name="Arch. Microbiol.">
        <title>Pseudodesulfovibrio sediminis sp. nov., a mesophilic and neutrophilic sulfate-reducing bacterium isolated from sediment of a brackish lake.</title>
        <authorList>
            <person name="Takahashi A."/>
            <person name="Kojima H."/>
            <person name="Watanabe M."/>
            <person name="Fukui M."/>
        </authorList>
    </citation>
    <scope>NUCLEOTIDE SEQUENCE</scope>
    <source>
        <strain evidence="8">SF6</strain>
    </source>
</reference>
<feature type="domain" description="Methyltransferase small" evidence="6">
    <location>
        <begin position="106"/>
        <end position="197"/>
    </location>
</feature>
<dbReference type="PANTHER" id="PTHR18895">
    <property type="entry name" value="HEMK METHYLTRANSFERASE"/>
    <property type="match status" value="1"/>
</dbReference>
<dbReference type="NCBIfam" id="TIGR00536">
    <property type="entry name" value="hemK_fam"/>
    <property type="match status" value="1"/>
</dbReference>